<dbReference type="GeneID" id="80537793"/>
<evidence type="ECO:0000256" key="3">
    <source>
        <dbReference type="ARBA" id="ARBA00022695"/>
    </source>
</evidence>
<dbReference type="InterPro" id="IPR000477">
    <property type="entry name" value="RT_dom"/>
</dbReference>
<organism evidence="5 6">
    <name type="scientific">Nigrospora oryzae mitovirus 2</name>
    <dbReference type="NCBI Taxonomy" id="2497445"/>
    <lineage>
        <taxon>Viruses</taxon>
        <taxon>Riboviria</taxon>
        <taxon>Orthornavirae</taxon>
        <taxon>Lenarviricota</taxon>
        <taxon>Howeltoviricetes</taxon>
        <taxon>Cryppavirales</taxon>
        <taxon>Mitoviridae</taxon>
        <taxon>Unuamitovirus</taxon>
        <taxon>Unuamitovirus nior2</taxon>
    </lineage>
</organism>
<feature type="domain" description="Reverse transcriptase" evidence="4">
    <location>
        <begin position="185"/>
        <end position="403"/>
    </location>
</feature>
<protein>
    <submittedName>
        <fullName evidence="5">RNA-dependent RNA polymerase</fullName>
        <ecNumber evidence="5">2.7.7.48</ecNumber>
    </submittedName>
</protein>
<accession>A0ABM7CYI2</accession>
<dbReference type="EMBL" id="MH823902">
    <property type="protein sequence ID" value="AZP53929.1"/>
    <property type="molecule type" value="Genomic_RNA"/>
</dbReference>
<keyword evidence="1 5" id="KW-0696">RNA-directed RNA polymerase</keyword>
<dbReference type="SUPFAM" id="SSF56672">
    <property type="entry name" value="DNA/RNA polymerases"/>
    <property type="match status" value="1"/>
</dbReference>
<proteinExistence type="predicted"/>
<dbReference type="Proteomes" id="UP000831057">
    <property type="component" value="Segment"/>
</dbReference>
<keyword evidence="2 5" id="KW-0808">Transferase</keyword>
<evidence type="ECO:0000313" key="5">
    <source>
        <dbReference type="EMBL" id="AZP53929.1"/>
    </source>
</evidence>
<reference evidence="6" key="1">
    <citation type="submission" date="2018-08" db="EMBL/GenBank/DDBJ databases">
        <title>Leucobacter sp. wl 10 isolated from wastewater.</title>
        <authorList>
            <person name="Liu H."/>
        </authorList>
    </citation>
    <scope>NUCLEOTIDE SEQUENCE [LARGE SCALE GENOMIC DNA]</scope>
</reference>
<dbReference type="PANTHER" id="PTHR34456">
    <property type="entry name" value="MITOVIRUS RNA-DEPENDENT RNA POLYMERASE"/>
    <property type="match status" value="1"/>
</dbReference>
<evidence type="ECO:0000256" key="1">
    <source>
        <dbReference type="ARBA" id="ARBA00022484"/>
    </source>
</evidence>
<dbReference type="InterPro" id="IPR043502">
    <property type="entry name" value="DNA/RNA_pol_sf"/>
</dbReference>
<keyword evidence="3 5" id="KW-0548">Nucleotidyltransferase</keyword>
<evidence type="ECO:0000256" key="2">
    <source>
        <dbReference type="ARBA" id="ARBA00022679"/>
    </source>
</evidence>
<evidence type="ECO:0000259" key="4">
    <source>
        <dbReference type="PROSITE" id="PS50878"/>
    </source>
</evidence>
<sequence>MKKTMGMVHTIKYWKQMKLHCTRYICGDPLLSNNMSIGLTKDGWPKRLILLKPLADSKSLRDPKLLMTVINFSRSWQLSGQEWDKVDPKLNNITDPYKGKQYVIPGGFINKFVQKFQLCPTLPSFERKDVFLSSKAGPHGPATMTALNSIINYDYYQMQNIFNLTNQEGIDFFSKGYKFAFDNDIKPLNNKGEKFPYLGKISFVKDPEAKLRVIAISDYYTQLFMRPIHDKLMNLLHNFKCDRTFTQDPKHSWNLDTEDKFWSLDLSSATDRFPLTLQKRLLTRIFNQKISESWAWLLSNRVFYLSKDEQLKYSVGQPMGTYSSWVAFTLTHHLVVHWSAHLNGIDDFDQYIILGDDIVIKNDKVAKTYKEVIRNLGVEISEQKSHVSKDTYEFAKRWMIPVRKAEITGLPLNGIISNFKNVKIVTTILYDYFIIKGNQFFSSRSLGLLVAGLYQQFVWKETFKKKVKGKTLVKNKWISLQLTRSKLMMVRTYILCLDMTFNYTYDKLRELFARRITNDNYAIPDERVALYEFKRILLFGMVKYVAKVNKNIMNIPEKLVKKFDREDKNELVNYPIFLSIVNTLNKMKESVQAFNTEEVIDLHKAGKNLSDLNLESLFNKERNKIQSLMIMNKILLEGLKHVNSLDEMWYGSSWASDTFNTLEIYNLMKGSFTDPDINKIMRGEWKAPIANPYSQDAWAAFFKT</sequence>
<evidence type="ECO:0000313" key="6">
    <source>
        <dbReference type="Proteomes" id="UP000831057"/>
    </source>
</evidence>
<dbReference type="PROSITE" id="PS50878">
    <property type="entry name" value="RT_POL"/>
    <property type="match status" value="1"/>
</dbReference>
<dbReference type="EC" id="2.7.7.48" evidence="5"/>
<name>A0ABM7CYI2_9VIRU</name>
<dbReference type="Pfam" id="PF05919">
    <property type="entry name" value="Mitovir_RNA_pol"/>
    <property type="match status" value="1"/>
</dbReference>
<dbReference type="GO" id="GO:0003968">
    <property type="term" value="F:RNA-directed RNA polymerase activity"/>
    <property type="evidence" value="ECO:0007669"/>
    <property type="project" value="UniProtKB-KW"/>
</dbReference>
<dbReference type="RefSeq" id="YP_010799405.1">
    <property type="nucleotide sequence ID" value="NC_076651.1"/>
</dbReference>
<dbReference type="PANTHER" id="PTHR34456:SF9">
    <property type="entry name" value="MITOVIRUS RNA-DEPENDENT RNA POLYMERASE"/>
    <property type="match status" value="1"/>
</dbReference>
<dbReference type="InterPro" id="IPR008686">
    <property type="entry name" value="RNA_pol_mitovir"/>
</dbReference>
<keyword evidence="6" id="KW-1185">Reference proteome</keyword>